<dbReference type="Proteomes" id="UP000759131">
    <property type="component" value="Unassembled WGS sequence"/>
</dbReference>
<dbReference type="PROSITE" id="PS00909">
    <property type="entry name" value="MR_MLE_2"/>
    <property type="match status" value="1"/>
</dbReference>
<keyword evidence="3" id="KW-0460">Magnesium</keyword>
<dbReference type="GO" id="GO:0009063">
    <property type="term" value="P:amino acid catabolic process"/>
    <property type="evidence" value="ECO:0007669"/>
    <property type="project" value="InterPro"/>
</dbReference>
<dbReference type="GO" id="GO:0016836">
    <property type="term" value="F:hydro-lyase activity"/>
    <property type="evidence" value="ECO:0007669"/>
    <property type="project" value="TreeGrafter"/>
</dbReference>
<dbReference type="Pfam" id="PF02746">
    <property type="entry name" value="MR_MLE_N"/>
    <property type="match status" value="1"/>
</dbReference>
<dbReference type="GO" id="GO:0000287">
    <property type="term" value="F:magnesium ion binding"/>
    <property type="evidence" value="ECO:0007669"/>
    <property type="project" value="TreeGrafter"/>
</dbReference>
<dbReference type="AlphaFoldDB" id="A0A7R9KCZ9"/>
<name>A0A7R9KCZ9_9ACAR</name>
<dbReference type="InterPro" id="IPR008614">
    <property type="entry name" value="FIBP"/>
</dbReference>
<feature type="domain" description="Mandelate racemase/muconate lactonizing enzyme C-terminal" evidence="4">
    <location>
        <begin position="475"/>
        <end position="580"/>
    </location>
</feature>
<dbReference type="InterPro" id="IPR013342">
    <property type="entry name" value="Mandelate_racemase_C"/>
</dbReference>
<dbReference type="SUPFAM" id="SSF54826">
    <property type="entry name" value="Enolase N-terminal domain-like"/>
    <property type="match status" value="1"/>
</dbReference>
<dbReference type="Pfam" id="PF05427">
    <property type="entry name" value="FIBP"/>
    <property type="match status" value="1"/>
</dbReference>
<evidence type="ECO:0000259" key="4">
    <source>
        <dbReference type="SMART" id="SM00922"/>
    </source>
</evidence>
<dbReference type="InterPro" id="IPR029065">
    <property type="entry name" value="Enolase_C-like"/>
</dbReference>
<gene>
    <name evidence="5" type="ORF">OSB1V03_LOCUS1017</name>
</gene>
<dbReference type="SFLD" id="SFLDS00001">
    <property type="entry name" value="Enolase"/>
    <property type="match status" value="1"/>
</dbReference>
<proteinExistence type="predicted"/>
<evidence type="ECO:0000256" key="3">
    <source>
        <dbReference type="ARBA" id="ARBA00022842"/>
    </source>
</evidence>
<evidence type="ECO:0000256" key="1">
    <source>
        <dbReference type="ARBA" id="ARBA00001946"/>
    </source>
</evidence>
<accession>A0A7R9KCZ9</accession>
<organism evidence="5">
    <name type="scientific">Medioppia subpectinata</name>
    <dbReference type="NCBI Taxonomy" id="1979941"/>
    <lineage>
        <taxon>Eukaryota</taxon>
        <taxon>Metazoa</taxon>
        <taxon>Ecdysozoa</taxon>
        <taxon>Arthropoda</taxon>
        <taxon>Chelicerata</taxon>
        <taxon>Arachnida</taxon>
        <taxon>Acari</taxon>
        <taxon>Acariformes</taxon>
        <taxon>Sarcoptiformes</taxon>
        <taxon>Oribatida</taxon>
        <taxon>Brachypylina</taxon>
        <taxon>Oppioidea</taxon>
        <taxon>Oppiidae</taxon>
        <taxon>Medioppia</taxon>
    </lineage>
</organism>
<reference evidence="5" key="1">
    <citation type="submission" date="2020-11" db="EMBL/GenBank/DDBJ databases">
        <authorList>
            <person name="Tran Van P."/>
        </authorList>
    </citation>
    <scope>NUCLEOTIDE SEQUENCE</scope>
</reference>
<dbReference type="Gene3D" id="3.20.20.120">
    <property type="entry name" value="Enolase-like C-terminal domain"/>
    <property type="match status" value="1"/>
</dbReference>
<dbReference type="InterPro" id="IPR013341">
    <property type="entry name" value="Mandelate_racemase_N_dom"/>
</dbReference>
<evidence type="ECO:0000313" key="5">
    <source>
        <dbReference type="EMBL" id="CAD7620532.1"/>
    </source>
</evidence>
<dbReference type="SUPFAM" id="SSF51604">
    <property type="entry name" value="Enolase C-terminal domain-like"/>
    <property type="match status" value="1"/>
</dbReference>
<keyword evidence="6" id="KW-1185">Reference proteome</keyword>
<dbReference type="Gene3D" id="3.30.390.10">
    <property type="entry name" value="Enolase-like, N-terminal domain"/>
    <property type="match status" value="1"/>
</dbReference>
<evidence type="ECO:0000313" key="6">
    <source>
        <dbReference type="Proteomes" id="UP000759131"/>
    </source>
</evidence>
<dbReference type="OrthoDB" id="16955at2759"/>
<keyword evidence="2" id="KW-0479">Metal-binding</keyword>
<dbReference type="SFLD" id="SFLDG00179">
    <property type="entry name" value="mandelate_racemase"/>
    <property type="match status" value="1"/>
</dbReference>
<dbReference type="SMART" id="SM00922">
    <property type="entry name" value="MR_MLE"/>
    <property type="match status" value="1"/>
</dbReference>
<protein>
    <recommendedName>
        <fullName evidence="4">Mandelate racemase/muconate lactonizing enzyme C-terminal domain-containing protein</fullName>
    </recommendedName>
</protein>
<sequence length="721" mass="82906">MMFTEVDVFIGNNTLIDPQIYQYWLEGNTAQEASRLVRNKEKTVLGLVHEDLVISDILDQYRTFLLIEKLLPAPTQLSEQWTHQLTPTTQRILVEKYYDFEDSVIREILGKKLSGRNRKDLDDVSDKTAVGIKSCRRQFDNVKRVYKTVEDMSGNLSLNIQTNFLLPKNLAQKYAAVVYIANNRFETNKRKLQYLQFSDFLHCSTEMMANWSCSDPECKYEETAMDIDREFLQNLREFRVLLEREAIDEHKTLVMRILKAKVSDRKLADIDSMFKSLSRNVINIAYGLNHSKEMRDLFLDIVEKIIEPSKNAKLSVSDMTLLMTQYKEGPQFMEPFKTYHTDPDYSCAYVILKTETNGFEGHGLTFTIGKGTEVVVKAVECLKPLVEGKKLANIYNNFGPFWTSLACDSQRRWIGPEKGAIHMATGAVINALWDLWCKIEGKPLWKLLVDLEPEKLVSCIDFRYITDVLTKEEAIEILKKNRPFNKERGSVGLDMMSRRGENCVDNIWQKVTLDLRLAIIREEIGYENLLMVDANQKWDVNEAIEWMKQLTDFKILWIEEPTSPDDVLGHATISKALKPYGIGVATGEQCQNRVLFKQFLQANGLQFLQIDSCRLGGVNEILSIILMAHKFGVPVCPHAGGVGLCEYVQHLSMWDFVSVSGSMDNRMTEYIHHLSEHFTYPASAKSGRYLAPKHAGYGCELKEESIKYYEFPNGTYWSTKQ</sequence>
<dbReference type="InterPro" id="IPR036849">
    <property type="entry name" value="Enolase-like_C_sf"/>
</dbReference>
<dbReference type="InterPro" id="IPR046945">
    <property type="entry name" value="RHMD-like"/>
</dbReference>
<dbReference type="PANTHER" id="PTHR13794">
    <property type="entry name" value="ENOLASE SUPERFAMILY, MANDELATE RACEMASE"/>
    <property type="match status" value="1"/>
</dbReference>
<dbReference type="GO" id="GO:0016052">
    <property type="term" value="P:carbohydrate catabolic process"/>
    <property type="evidence" value="ECO:0007669"/>
    <property type="project" value="TreeGrafter"/>
</dbReference>
<dbReference type="InterPro" id="IPR018110">
    <property type="entry name" value="Mandel_Rmase/mucon_lact_enz_CS"/>
</dbReference>
<dbReference type="InterPro" id="IPR029017">
    <property type="entry name" value="Enolase-like_N"/>
</dbReference>
<comment type="cofactor">
    <cofactor evidence="1">
        <name>Mg(2+)</name>
        <dbReference type="ChEBI" id="CHEBI:18420"/>
    </cofactor>
</comment>
<dbReference type="EMBL" id="OC854845">
    <property type="protein sequence ID" value="CAD7620532.1"/>
    <property type="molecule type" value="Genomic_DNA"/>
</dbReference>
<evidence type="ECO:0000256" key="2">
    <source>
        <dbReference type="ARBA" id="ARBA00022723"/>
    </source>
</evidence>
<dbReference type="Pfam" id="PF13378">
    <property type="entry name" value="MR_MLE_C"/>
    <property type="match status" value="1"/>
</dbReference>
<dbReference type="PANTHER" id="PTHR13794:SF58">
    <property type="entry name" value="MITOCHONDRIAL ENOLASE SUPERFAMILY MEMBER 1"/>
    <property type="match status" value="1"/>
</dbReference>
<dbReference type="EMBL" id="CAJPIZ010000270">
    <property type="protein sequence ID" value="CAG2100962.1"/>
    <property type="molecule type" value="Genomic_DNA"/>
</dbReference>